<name>H0EVH5_GLAL7</name>
<sequence length="563" mass="63523">MVMMNVAHVLHARFDRLGILSDLKQAIELTEEALDYSPDMNVPLDFQLLCELLSHRYQRLRDIKDLDRSIVISRKLDSNELGKDLYESFKGGKNRNHLLEAIEELKNTIGRMPEGQPVATYQLSLSNALRDNLKLENSTSSDEWSYAIQLGKKAVSGLPQKHPNRVEALHSLAHIIEDSPFQSAEDEEAGLEYCEEALNLEAGPPLDRIRVAMHMFNSYKKMGNWKKARQAAEYFIYTLLDYHDVRAKINKLVGPGQLAKGKRSTKFDRQQELRDILEWLWTTAVQPVLAHLDLIKENLTDIPTRIWWVNSGLLGLAPLHAAGNSKQWASEYVVSTYTASIRSLQYAREKAHRHAILSDPTILVISMPTTAENKTPLTSEMEENVVKECMTIEPTILQTPTREAVLEAMPNHDFVHFACHGIANAEDPSSGGLLVGPAHEDKVQYITIEQLSNLSHERAQIAYLSACSTAENSSLKLLDEAIHTANAFQVMGFPHVIGTLWEASNRVAPKITKIFYETLMRDIKTGHVASDVVARSLWQALCVWRKEKPNDYLSWACFVHLGA</sequence>
<dbReference type="SUPFAM" id="SSF81901">
    <property type="entry name" value="HCP-like"/>
    <property type="match status" value="1"/>
</dbReference>
<dbReference type="InParanoid" id="H0EVH5"/>
<evidence type="ECO:0000313" key="2">
    <source>
        <dbReference type="EMBL" id="EHK97466.1"/>
    </source>
</evidence>
<dbReference type="Pfam" id="PF12770">
    <property type="entry name" value="CHAT"/>
    <property type="match status" value="1"/>
</dbReference>
<dbReference type="InterPro" id="IPR024983">
    <property type="entry name" value="CHAT_dom"/>
</dbReference>
<proteinExistence type="predicted"/>
<dbReference type="AlphaFoldDB" id="H0EVH5"/>
<organism evidence="2 3">
    <name type="scientific">Glarea lozoyensis (strain ATCC 74030 / MF5533)</name>
    <dbReference type="NCBI Taxonomy" id="1104152"/>
    <lineage>
        <taxon>Eukaryota</taxon>
        <taxon>Fungi</taxon>
        <taxon>Dikarya</taxon>
        <taxon>Ascomycota</taxon>
        <taxon>Pezizomycotina</taxon>
        <taxon>Leotiomycetes</taxon>
        <taxon>Helotiales</taxon>
        <taxon>Helotiaceae</taxon>
        <taxon>Glarea</taxon>
    </lineage>
</organism>
<dbReference type="InterPro" id="IPR011990">
    <property type="entry name" value="TPR-like_helical_dom_sf"/>
</dbReference>
<dbReference type="Proteomes" id="UP000005446">
    <property type="component" value="Unassembled WGS sequence"/>
</dbReference>
<dbReference type="HOGENOM" id="CLU_484013_0_0_1"/>
<reference evidence="2 3" key="1">
    <citation type="journal article" date="2012" name="Eukaryot. Cell">
        <title>Genome sequence of the fungus Glarea lozoyensis: the first genome sequence of a species from the Helotiaceae family.</title>
        <authorList>
            <person name="Youssar L."/>
            <person name="Gruening B.A."/>
            <person name="Erxleben A."/>
            <person name="Guenther S."/>
            <person name="Huettel W."/>
        </authorList>
    </citation>
    <scope>NUCLEOTIDE SEQUENCE [LARGE SCALE GENOMIC DNA]</scope>
    <source>
        <strain evidence="3">ATCC 74030 / MF5533</strain>
    </source>
</reference>
<keyword evidence="3" id="KW-1185">Reference proteome</keyword>
<dbReference type="Gene3D" id="1.25.40.10">
    <property type="entry name" value="Tetratricopeptide repeat domain"/>
    <property type="match status" value="1"/>
</dbReference>
<feature type="domain" description="CHAT" evidence="1">
    <location>
        <begin position="275"/>
        <end position="562"/>
    </location>
</feature>
<dbReference type="EMBL" id="AGUE01000193">
    <property type="protein sequence ID" value="EHK97466.1"/>
    <property type="molecule type" value="Genomic_DNA"/>
</dbReference>
<evidence type="ECO:0000313" key="3">
    <source>
        <dbReference type="Proteomes" id="UP000005446"/>
    </source>
</evidence>
<accession>H0EVH5</accession>
<evidence type="ECO:0000259" key="1">
    <source>
        <dbReference type="Pfam" id="PF12770"/>
    </source>
</evidence>
<gene>
    <name evidence="2" type="ORF">M7I_6773</name>
</gene>
<dbReference type="OrthoDB" id="9991317at2759"/>
<comment type="caution">
    <text evidence="2">The sequence shown here is derived from an EMBL/GenBank/DDBJ whole genome shotgun (WGS) entry which is preliminary data.</text>
</comment>
<protein>
    <recommendedName>
        <fullName evidence="1">CHAT domain-containing protein</fullName>
    </recommendedName>
</protein>